<reference evidence="2 3" key="1">
    <citation type="submission" date="2019-11" db="EMBL/GenBank/DDBJ databases">
        <authorList>
            <person name="Dong K."/>
        </authorList>
    </citation>
    <scope>NUCLEOTIDE SEQUENCE [LARGE SCALE GENOMIC DNA]</scope>
    <source>
        <strain evidence="2 3">NBRC 112902</strain>
    </source>
</reference>
<organism evidence="2 3">
    <name type="scientific">Paracoccus litorisediminis</name>
    <dbReference type="NCBI Taxonomy" id="2006130"/>
    <lineage>
        <taxon>Bacteria</taxon>
        <taxon>Pseudomonadati</taxon>
        <taxon>Pseudomonadota</taxon>
        <taxon>Alphaproteobacteria</taxon>
        <taxon>Rhodobacterales</taxon>
        <taxon>Paracoccaceae</taxon>
        <taxon>Paracoccus</taxon>
    </lineage>
</organism>
<feature type="region of interest" description="Disordered" evidence="1">
    <location>
        <begin position="1"/>
        <end position="24"/>
    </location>
</feature>
<evidence type="ECO:0000256" key="1">
    <source>
        <dbReference type="SAM" id="MobiDB-lite"/>
    </source>
</evidence>
<sequence length="60" mass="6512">MTLQPAPHEPVGGPPIQPAVHRRASGACATCTNLSCQRMIQMTRDATRADAGDRNWKQDP</sequence>
<accession>A0A844HI70</accession>
<proteinExistence type="predicted"/>
<dbReference type="EMBL" id="WMIG01000003">
    <property type="protein sequence ID" value="MTH59536.1"/>
    <property type="molecule type" value="Genomic_DNA"/>
</dbReference>
<keyword evidence="3" id="KW-1185">Reference proteome</keyword>
<name>A0A844HI70_9RHOB</name>
<gene>
    <name evidence="2" type="ORF">GL300_09940</name>
</gene>
<protein>
    <submittedName>
        <fullName evidence="2">Uncharacterized protein</fullName>
    </submittedName>
</protein>
<evidence type="ECO:0000313" key="2">
    <source>
        <dbReference type="EMBL" id="MTH59536.1"/>
    </source>
</evidence>
<dbReference type="RefSeq" id="WP_170297650.1">
    <property type="nucleotide sequence ID" value="NZ_JBHGCD010000003.1"/>
</dbReference>
<evidence type="ECO:0000313" key="3">
    <source>
        <dbReference type="Proteomes" id="UP000449846"/>
    </source>
</evidence>
<dbReference type="AlphaFoldDB" id="A0A844HI70"/>
<dbReference type="Proteomes" id="UP000449846">
    <property type="component" value="Unassembled WGS sequence"/>
</dbReference>
<comment type="caution">
    <text evidence="2">The sequence shown here is derived from an EMBL/GenBank/DDBJ whole genome shotgun (WGS) entry which is preliminary data.</text>
</comment>